<evidence type="ECO:0000256" key="1">
    <source>
        <dbReference type="ARBA" id="ARBA00010928"/>
    </source>
</evidence>
<proteinExistence type="inferred from homology"/>
<dbReference type="PANTHER" id="PTHR43249:SF1">
    <property type="entry name" value="D-GLUCOSIDE 3-DEHYDROGENASE"/>
    <property type="match status" value="1"/>
</dbReference>
<accession>A0A561T690</accession>
<feature type="domain" description="Gfo/Idh/MocA-like oxidoreductase N-terminal" evidence="2">
    <location>
        <begin position="3"/>
        <end position="122"/>
    </location>
</feature>
<dbReference type="GO" id="GO:0000166">
    <property type="term" value="F:nucleotide binding"/>
    <property type="evidence" value="ECO:0007669"/>
    <property type="project" value="InterPro"/>
</dbReference>
<dbReference type="AlphaFoldDB" id="A0A561T690"/>
<dbReference type="Proteomes" id="UP000317940">
    <property type="component" value="Unassembled WGS sequence"/>
</dbReference>
<sequence>MKRFAIMGVAGFVARRHLEAIHRSGGQVVAAYDPQDSVGILDQHFPHARFFADGATFAAYLRTHRDQLDYVCVLTPNHLHEAHCTLALQAGVDVICEKPLVIDSAGVDRLAAVAARTGRTIHPILQVRLHEAMLRMREDIQQRIGQGEYVRVATSYVTRRGPWYHVSWKSDPLRSGGILFNLGIHLFDILAWTFGELPAEPDAVEVDGPYADRASGVLRFARGEVRWLISAREDDLPATVRAAGGYAHRVFEIGGRTVADYSGDYSHLHHCFYRELGTGRGARLADSRPGIALIERILASSPGNRQRALWPGGSEANAWAQRVNP</sequence>
<feature type="domain" description="Gfo/Idh/MocA-like oxidoreductase C-terminal" evidence="3">
    <location>
        <begin position="139"/>
        <end position="228"/>
    </location>
</feature>
<dbReference type="InterPro" id="IPR004104">
    <property type="entry name" value="Gfo/Idh/MocA-like_OxRdtase_C"/>
</dbReference>
<comment type="caution">
    <text evidence="4">The sequence shown here is derived from an EMBL/GenBank/DDBJ whole genome shotgun (WGS) entry which is preliminary data.</text>
</comment>
<dbReference type="RefSeq" id="WP_145909921.1">
    <property type="nucleotide sequence ID" value="NZ_BAAAMZ010000017.1"/>
</dbReference>
<evidence type="ECO:0000313" key="5">
    <source>
        <dbReference type="Proteomes" id="UP000317940"/>
    </source>
</evidence>
<dbReference type="InterPro" id="IPR052515">
    <property type="entry name" value="Gfo/Idh/MocA_Oxidoreductase"/>
</dbReference>
<dbReference type="Gene3D" id="3.40.50.720">
    <property type="entry name" value="NAD(P)-binding Rossmann-like Domain"/>
    <property type="match status" value="1"/>
</dbReference>
<dbReference type="PANTHER" id="PTHR43249">
    <property type="entry name" value="UDP-N-ACETYL-2-AMINO-2-DEOXY-D-GLUCURONATE OXIDASE"/>
    <property type="match status" value="1"/>
</dbReference>
<dbReference type="InterPro" id="IPR036291">
    <property type="entry name" value="NAD(P)-bd_dom_sf"/>
</dbReference>
<reference evidence="4 5" key="1">
    <citation type="submission" date="2019-06" db="EMBL/GenBank/DDBJ databases">
        <title>Sequencing the genomes of 1000 actinobacteria strains.</title>
        <authorList>
            <person name="Klenk H.-P."/>
        </authorList>
    </citation>
    <scope>NUCLEOTIDE SEQUENCE [LARGE SCALE GENOMIC DNA]</scope>
    <source>
        <strain evidence="4 5">DSM 44826</strain>
    </source>
</reference>
<dbReference type="SUPFAM" id="SSF51735">
    <property type="entry name" value="NAD(P)-binding Rossmann-fold domains"/>
    <property type="match status" value="1"/>
</dbReference>
<gene>
    <name evidence="4" type="ORF">FHX73_14112</name>
</gene>
<dbReference type="SUPFAM" id="SSF55347">
    <property type="entry name" value="Glyceraldehyde-3-phosphate dehydrogenase-like, C-terminal domain"/>
    <property type="match status" value="1"/>
</dbReference>
<evidence type="ECO:0000259" key="3">
    <source>
        <dbReference type="Pfam" id="PF02894"/>
    </source>
</evidence>
<evidence type="ECO:0000313" key="4">
    <source>
        <dbReference type="EMBL" id="TWF82630.1"/>
    </source>
</evidence>
<comment type="similarity">
    <text evidence="1">Belongs to the Gfo/Idh/MocA family.</text>
</comment>
<dbReference type="OrthoDB" id="179913at2"/>
<dbReference type="InterPro" id="IPR000683">
    <property type="entry name" value="Gfo/Idh/MocA-like_OxRdtase_N"/>
</dbReference>
<organism evidence="4 5">
    <name type="scientific">Kitasatospora viridis</name>
    <dbReference type="NCBI Taxonomy" id="281105"/>
    <lineage>
        <taxon>Bacteria</taxon>
        <taxon>Bacillati</taxon>
        <taxon>Actinomycetota</taxon>
        <taxon>Actinomycetes</taxon>
        <taxon>Kitasatosporales</taxon>
        <taxon>Streptomycetaceae</taxon>
        <taxon>Kitasatospora</taxon>
    </lineage>
</organism>
<dbReference type="Pfam" id="PF01408">
    <property type="entry name" value="GFO_IDH_MocA"/>
    <property type="match status" value="1"/>
</dbReference>
<dbReference type="Gene3D" id="3.30.360.10">
    <property type="entry name" value="Dihydrodipicolinate Reductase, domain 2"/>
    <property type="match status" value="1"/>
</dbReference>
<evidence type="ECO:0000259" key="2">
    <source>
        <dbReference type="Pfam" id="PF01408"/>
    </source>
</evidence>
<dbReference type="Pfam" id="PF02894">
    <property type="entry name" value="GFO_IDH_MocA_C"/>
    <property type="match status" value="1"/>
</dbReference>
<name>A0A561T690_9ACTN</name>
<dbReference type="EMBL" id="VIWT01000004">
    <property type="protein sequence ID" value="TWF82630.1"/>
    <property type="molecule type" value="Genomic_DNA"/>
</dbReference>
<protein>
    <submittedName>
        <fullName evidence="4">UDP-N-acetyl-2-amino-2-deoxyglucuronate dehydrogenase</fullName>
    </submittedName>
</protein>
<keyword evidence="5" id="KW-1185">Reference proteome</keyword>